<evidence type="ECO:0000313" key="2">
    <source>
        <dbReference type="EMBL" id="CCG54113.1"/>
    </source>
</evidence>
<evidence type="ECO:0000256" key="1">
    <source>
        <dbReference type="SAM" id="SignalP"/>
    </source>
</evidence>
<dbReference type="STRING" id="1094466.KQS_10955"/>
<name>H8XPP7_FLAIG</name>
<organism evidence="2 3">
    <name type="scientific">Flavobacterium indicum (strain DSM 17447 / CIP 109464 / GPTSA100-9)</name>
    <dbReference type="NCBI Taxonomy" id="1094466"/>
    <lineage>
        <taxon>Bacteria</taxon>
        <taxon>Pseudomonadati</taxon>
        <taxon>Bacteroidota</taxon>
        <taxon>Flavobacteriia</taxon>
        <taxon>Flavobacteriales</taxon>
        <taxon>Flavobacteriaceae</taxon>
        <taxon>Flavobacterium</taxon>
    </lineage>
</organism>
<evidence type="ECO:0000313" key="3">
    <source>
        <dbReference type="Proteomes" id="UP000007599"/>
    </source>
</evidence>
<keyword evidence="3" id="KW-1185">Reference proteome</keyword>
<dbReference type="HOGENOM" id="CLU_423754_0_0_10"/>
<dbReference type="PATRIC" id="fig|1094466.5.peg.2149"/>
<dbReference type="Proteomes" id="UP000007599">
    <property type="component" value="Chromosome I"/>
</dbReference>
<dbReference type="eggNOG" id="COG5295">
    <property type="taxonomic scope" value="Bacteria"/>
</dbReference>
<feature type="chain" id="PRO_5003617293" evidence="1">
    <location>
        <begin position="22"/>
        <end position="646"/>
    </location>
</feature>
<sequence length="646" mass="66567">MNKKLLLTTLICTSINFFSQAQVGVGTTTPNGALDVTSTTNGFVPPRVALTATNVGAPIVNPNGGGNPIAGTVVYNTATAGTSPNNVAPGLYYWNGTRWVAFAGSPGGLDWSLTGNTGTSIASNFLGTSDNVDFAIRTNNTERMRVLTTGRIAVNTTNVSQADNQFEVTSTIVGDDAITGNSVGTGGRGVQGNSTLDGTGVFGYNDGTGIGIVGTNVNTTTTAAIGVLGNLSTTTTTAPTSNLVAVQGQVSSISATAVNALNFGGGMGLYAQTTGPTPTTAGSNAAVYASLDQPTAGNQDVAAIIGSQSNINQGTGGYAGPLAASSNSSLGGVAGTLASKVINANTDSYLFGVIGDVLRDSSVGSSTIPDRTGGVMGYNGSNAWGVLGYRASNGNTYGGYFSTGGTAATQNGTGRVSSSTNENNGIGIGVNGSFMGGYVKGDQYGLMTKGDEFGMYVAGNTLTNKPIVQLTEGTSKRIATYATTSTSVDVTTRGKGKLNNGETFVAFDTNFSQTATISEDELNITITPMGATNGVYVSKITSTGFFVKENLNGKSNANFSWTAISTQKGYKNGVKISNEILANDYDKNMNEVMFNEADTKNEAKPIMFDGTKIKFERYNEPIENQKKSIPVNKRERVVLENEKPKQ</sequence>
<feature type="signal peptide" evidence="1">
    <location>
        <begin position="1"/>
        <end position="21"/>
    </location>
</feature>
<protein>
    <submittedName>
        <fullName evidence="2">Uncharacterized protein</fullName>
    </submittedName>
</protein>
<reference evidence="3" key="2">
    <citation type="submission" date="2012-03" db="EMBL/GenBank/DDBJ databases">
        <title>Complete genome sequence of Flavobacterium indicum GPTSA100-9T, isolated from warm spring water.</title>
        <authorList>
            <person name="Barbier P."/>
            <person name="Houel A."/>
            <person name="Loux V."/>
            <person name="Poulain J."/>
            <person name="Bernardet J.-F."/>
            <person name="Touchon M."/>
            <person name="Duchaud E."/>
        </authorList>
    </citation>
    <scope>NUCLEOTIDE SEQUENCE [LARGE SCALE GENOMIC DNA]</scope>
    <source>
        <strain evidence="3">DSM 17447 / CIP 109464 / GPTSA100-9</strain>
    </source>
</reference>
<dbReference type="EMBL" id="HE774682">
    <property type="protein sequence ID" value="CCG54113.1"/>
    <property type="molecule type" value="Genomic_DNA"/>
</dbReference>
<dbReference type="OrthoDB" id="1430919at2"/>
<keyword evidence="1" id="KW-0732">Signal</keyword>
<dbReference type="AlphaFoldDB" id="H8XPP7"/>
<proteinExistence type="predicted"/>
<accession>H8XPP7</accession>
<dbReference type="RefSeq" id="WP_014389231.1">
    <property type="nucleotide sequence ID" value="NC_017025.1"/>
</dbReference>
<gene>
    <name evidence="2" type="ordered locus">KQS_10955</name>
</gene>
<reference evidence="2 3" key="1">
    <citation type="journal article" date="2012" name="J. Bacteriol.">
        <title>Complete Genome Sequence of Flavobacterium indicum GPSTA100-9T, Isolated from Warm Spring Water.</title>
        <authorList>
            <person name="Barbier P."/>
            <person name="Houel A."/>
            <person name="Loux V."/>
            <person name="Poulain J."/>
            <person name="Bernardet J.F."/>
            <person name="Touchon M."/>
            <person name="Duchaud E."/>
        </authorList>
    </citation>
    <scope>NUCLEOTIDE SEQUENCE [LARGE SCALE GENOMIC DNA]</scope>
    <source>
        <strain evidence="3">DSM 17447 / CIP 109464 / GPTSA100-9</strain>
    </source>
</reference>
<dbReference type="KEGG" id="fin:KQS_10955"/>